<proteinExistence type="predicted"/>
<keyword evidence="2" id="KW-1185">Reference proteome</keyword>
<protein>
    <submittedName>
        <fullName evidence="1">Uncharacterized protein</fullName>
    </submittedName>
</protein>
<name>A0A9K3JD39_HELAN</name>
<dbReference type="AlphaFoldDB" id="A0A9K3JD39"/>
<sequence>MIYFQILWKLELTSEEMGIDMMRKMTTGDGDRSTGVFAFSLFFRLLILNNH</sequence>
<accession>A0A9K3JD39</accession>
<gene>
    <name evidence="1" type="ORF">HanXRQr2_Chr03g0090321</name>
</gene>
<dbReference type="EMBL" id="MNCJ02000318">
    <property type="protein sequence ID" value="KAF5812769.1"/>
    <property type="molecule type" value="Genomic_DNA"/>
</dbReference>
<organism evidence="1 2">
    <name type="scientific">Helianthus annuus</name>
    <name type="common">Common sunflower</name>
    <dbReference type="NCBI Taxonomy" id="4232"/>
    <lineage>
        <taxon>Eukaryota</taxon>
        <taxon>Viridiplantae</taxon>
        <taxon>Streptophyta</taxon>
        <taxon>Embryophyta</taxon>
        <taxon>Tracheophyta</taxon>
        <taxon>Spermatophyta</taxon>
        <taxon>Magnoliopsida</taxon>
        <taxon>eudicotyledons</taxon>
        <taxon>Gunneridae</taxon>
        <taxon>Pentapetalae</taxon>
        <taxon>asterids</taxon>
        <taxon>campanulids</taxon>
        <taxon>Asterales</taxon>
        <taxon>Asteraceae</taxon>
        <taxon>Asteroideae</taxon>
        <taxon>Heliantheae alliance</taxon>
        <taxon>Heliantheae</taxon>
        <taxon>Helianthus</taxon>
    </lineage>
</organism>
<evidence type="ECO:0000313" key="1">
    <source>
        <dbReference type="EMBL" id="KAF5812769.1"/>
    </source>
</evidence>
<dbReference type="Proteomes" id="UP000215914">
    <property type="component" value="Unassembled WGS sequence"/>
</dbReference>
<reference evidence="1" key="1">
    <citation type="journal article" date="2017" name="Nature">
        <title>The sunflower genome provides insights into oil metabolism, flowering and Asterid evolution.</title>
        <authorList>
            <person name="Badouin H."/>
            <person name="Gouzy J."/>
            <person name="Grassa C.J."/>
            <person name="Murat F."/>
            <person name="Staton S.E."/>
            <person name="Cottret L."/>
            <person name="Lelandais-Briere C."/>
            <person name="Owens G.L."/>
            <person name="Carrere S."/>
            <person name="Mayjonade B."/>
            <person name="Legrand L."/>
            <person name="Gill N."/>
            <person name="Kane N.C."/>
            <person name="Bowers J.E."/>
            <person name="Hubner S."/>
            <person name="Bellec A."/>
            <person name="Berard A."/>
            <person name="Berges H."/>
            <person name="Blanchet N."/>
            <person name="Boniface M.C."/>
            <person name="Brunel D."/>
            <person name="Catrice O."/>
            <person name="Chaidir N."/>
            <person name="Claudel C."/>
            <person name="Donnadieu C."/>
            <person name="Faraut T."/>
            <person name="Fievet G."/>
            <person name="Helmstetter N."/>
            <person name="King M."/>
            <person name="Knapp S.J."/>
            <person name="Lai Z."/>
            <person name="Le Paslier M.C."/>
            <person name="Lippi Y."/>
            <person name="Lorenzon L."/>
            <person name="Mandel J.R."/>
            <person name="Marage G."/>
            <person name="Marchand G."/>
            <person name="Marquand E."/>
            <person name="Bret-Mestries E."/>
            <person name="Morien E."/>
            <person name="Nambeesan S."/>
            <person name="Nguyen T."/>
            <person name="Pegot-Espagnet P."/>
            <person name="Pouilly N."/>
            <person name="Raftis F."/>
            <person name="Sallet E."/>
            <person name="Schiex T."/>
            <person name="Thomas J."/>
            <person name="Vandecasteele C."/>
            <person name="Vares D."/>
            <person name="Vear F."/>
            <person name="Vautrin S."/>
            <person name="Crespi M."/>
            <person name="Mangin B."/>
            <person name="Burke J.M."/>
            <person name="Salse J."/>
            <person name="Munos S."/>
            <person name="Vincourt P."/>
            <person name="Rieseberg L.H."/>
            <person name="Langlade N.B."/>
        </authorList>
    </citation>
    <scope>NUCLEOTIDE SEQUENCE</scope>
    <source>
        <tissue evidence="1">Leaves</tissue>
    </source>
</reference>
<reference evidence="1" key="2">
    <citation type="submission" date="2020-06" db="EMBL/GenBank/DDBJ databases">
        <title>Helianthus annuus Genome sequencing and assembly Release 2.</title>
        <authorList>
            <person name="Gouzy J."/>
            <person name="Langlade N."/>
            <person name="Munos S."/>
        </authorList>
    </citation>
    <scope>NUCLEOTIDE SEQUENCE</scope>
    <source>
        <tissue evidence="1">Leaves</tissue>
    </source>
</reference>
<comment type="caution">
    <text evidence="1">The sequence shown here is derived from an EMBL/GenBank/DDBJ whole genome shotgun (WGS) entry which is preliminary data.</text>
</comment>
<evidence type="ECO:0000313" key="2">
    <source>
        <dbReference type="Proteomes" id="UP000215914"/>
    </source>
</evidence>
<dbReference type="Gramene" id="mRNA:HanXRQr2_Chr03g0090321">
    <property type="protein sequence ID" value="mRNA:HanXRQr2_Chr03g0090321"/>
    <property type="gene ID" value="HanXRQr2_Chr03g0090321"/>
</dbReference>